<organism evidence="1">
    <name type="scientific">marine metagenome</name>
    <dbReference type="NCBI Taxonomy" id="408172"/>
    <lineage>
        <taxon>unclassified sequences</taxon>
        <taxon>metagenomes</taxon>
        <taxon>ecological metagenomes</taxon>
    </lineage>
</organism>
<accession>A0A382HHS6</accession>
<protein>
    <submittedName>
        <fullName evidence="1">Uncharacterized protein</fullName>
    </submittedName>
</protein>
<sequence>MGNWIKSRLAERTSWDGAALVAVGLVFLFLGPFAKWAAWAAIVWGAWTMWTKEK</sequence>
<gene>
    <name evidence="1" type="ORF">METZ01_LOCUS239712</name>
</gene>
<proteinExistence type="predicted"/>
<dbReference type="AlphaFoldDB" id="A0A382HHS6"/>
<name>A0A382HHS6_9ZZZZ</name>
<reference evidence="1" key="1">
    <citation type="submission" date="2018-05" db="EMBL/GenBank/DDBJ databases">
        <authorList>
            <person name="Lanie J.A."/>
            <person name="Ng W.-L."/>
            <person name="Kazmierczak K.M."/>
            <person name="Andrzejewski T.M."/>
            <person name="Davidsen T.M."/>
            <person name="Wayne K.J."/>
            <person name="Tettelin H."/>
            <person name="Glass J.I."/>
            <person name="Rusch D."/>
            <person name="Podicherti R."/>
            <person name="Tsui H.-C.T."/>
            <person name="Winkler M.E."/>
        </authorList>
    </citation>
    <scope>NUCLEOTIDE SEQUENCE</scope>
</reference>
<dbReference type="EMBL" id="UINC01061360">
    <property type="protein sequence ID" value="SVB86858.1"/>
    <property type="molecule type" value="Genomic_DNA"/>
</dbReference>
<evidence type="ECO:0000313" key="1">
    <source>
        <dbReference type="EMBL" id="SVB86858.1"/>
    </source>
</evidence>